<dbReference type="AlphaFoldDB" id="A0AA40AGV3"/>
<evidence type="ECO:0000256" key="1">
    <source>
        <dbReference type="SAM" id="MobiDB-lite"/>
    </source>
</evidence>
<feature type="region of interest" description="Disordered" evidence="1">
    <location>
        <begin position="1"/>
        <end position="24"/>
    </location>
</feature>
<gene>
    <name evidence="2" type="ORF">B0H67DRAFT_581121</name>
</gene>
<name>A0AA40AGV3_9PEZI</name>
<evidence type="ECO:0000313" key="3">
    <source>
        <dbReference type="Proteomes" id="UP001172102"/>
    </source>
</evidence>
<evidence type="ECO:0000313" key="2">
    <source>
        <dbReference type="EMBL" id="KAK0715616.1"/>
    </source>
</evidence>
<sequence>MMDPHQASLEELDASSPQQESREDIDQRVVRWLDRIRNTGDTDPGSTSCPHNCICDDGARIHCVTNAARNLVVDWLCSLDDMDNGQVLESRRVALLAQDYREMRAQFSGDQLHAMLLDEDRETYLVRLAKRVEIDLIKLGHRSLRFSEWIGIRPRERETLHGILIRFSDQHFGRGDRVVSWWKRAIGSLTRFDAYSMAPRKPYP</sequence>
<dbReference type="EMBL" id="JAUKUA010000004">
    <property type="protein sequence ID" value="KAK0715616.1"/>
    <property type="molecule type" value="Genomic_DNA"/>
</dbReference>
<protein>
    <submittedName>
        <fullName evidence="2">Uncharacterized protein</fullName>
    </submittedName>
</protein>
<proteinExistence type="predicted"/>
<organism evidence="2 3">
    <name type="scientific">Lasiosphaeris hirsuta</name>
    <dbReference type="NCBI Taxonomy" id="260670"/>
    <lineage>
        <taxon>Eukaryota</taxon>
        <taxon>Fungi</taxon>
        <taxon>Dikarya</taxon>
        <taxon>Ascomycota</taxon>
        <taxon>Pezizomycotina</taxon>
        <taxon>Sordariomycetes</taxon>
        <taxon>Sordariomycetidae</taxon>
        <taxon>Sordariales</taxon>
        <taxon>Lasiosphaeriaceae</taxon>
        <taxon>Lasiosphaeris</taxon>
    </lineage>
</organism>
<keyword evidence="3" id="KW-1185">Reference proteome</keyword>
<dbReference type="Proteomes" id="UP001172102">
    <property type="component" value="Unassembled WGS sequence"/>
</dbReference>
<accession>A0AA40AGV3</accession>
<comment type="caution">
    <text evidence="2">The sequence shown here is derived from an EMBL/GenBank/DDBJ whole genome shotgun (WGS) entry which is preliminary data.</text>
</comment>
<reference evidence="2" key="1">
    <citation type="submission" date="2023-06" db="EMBL/GenBank/DDBJ databases">
        <title>Genome-scale phylogeny and comparative genomics of the fungal order Sordariales.</title>
        <authorList>
            <consortium name="Lawrence Berkeley National Laboratory"/>
            <person name="Hensen N."/>
            <person name="Bonometti L."/>
            <person name="Westerberg I."/>
            <person name="Brannstrom I.O."/>
            <person name="Guillou S."/>
            <person name="Cros-Aarteil S."/>
            <person name="Calhoun S."/>
            <person name="Haridas S."/>
            <person name="Kuo A."/>
            <person name="Mondo S."/>
            <person name="Pangilinan J."/>
            <person name="Riley R."/>
            <person name="Labutti K."/>
            <person name="Andreopoulos B."/>
            <person name="Lipzen A."/>
            <person name="Chen C."/>
            <person name="Yanf M."/>
            <person name="Daum C."/>
            <person name="Ng V."/>
            <person name="Clum A."/>
            <person name="Steindorff A."/>
            <person name="Ohm R."/>
            <person name="Martin F."/>
            <person name="Silar P."/>
            <person name="Natvig D."/>
            <person name="Lalanne C."/>
            <person name="Gautier V."/>
            <person name="Ament-Velasquez S.L."/>
            <person name="Kruys A."/>
            <person name="Hutchinson M.I."/>
            <person name="Powell A.J."/>
            <person name="Barry K."/>
            <person name="Miller A.N."/>
            <person name="Grigoriev I.V."/>
            <person name="Debuchy R."/>
            <person name="Gladieux P."/>
            <person name="Thoren M.H."/>
            <person name="Johannesson H."/>
        </authorList>
    </citation>
    <scope>NUCLEOTIDE SEQUENCE</scope>
    <source>
        <strain evidence="2">SMH4607-1</strain>
    </source>
</reference>